<keyword evidence="1" id="KW-0732">Signal</keyword>
<dbReference type="OrthoDB" id="2798876at2759"/>
<name>A0A9P3G762_9APHY</name>
<protein>
    <submittedName>
        <fullName evidence="2">Uncharacterized protein</fullName>
    </submittedName>
</protein>
<evidence type="ECO:0000313" key="3">
    <source>
        <dbReference type="Proteomes" id="UP000703269"/>
    </source>
</evidence>
<gene>
    <name evidence="2" type="ORF">PsYK624_055770</name>
</gene>
<sequence>MKSFQASILATLASAASVFAQCAQGSDTLPGTFAIFTFSATGVISGPLNLVEILTVPETSFHVLSTAPATIDWQGFTMSGGGIEAVPPAHTAAVGSLGAVSVNAADPVPTPGPFPTWANSFVAASLWCALSDADRTHTLALNGRFDLFALCESVFDAPAGTTQAVVFNASASAVLDGPGTYDGASCVPVNLLAAPQ</sequence>
<dbReference type="AlphaFoldDB" id="A0A9P3G762"/>
<proteinExistence type="predicted"/>
<dbReference type="EMBL" id="BPQB01000013">
    <property type="protein sequence ID" value="GJE89476.1"/>
    <property type="molecule type" value="Genomic_DNA"/>
</dbReference>
<organism evidence="2 3">
    <name type="scientific">Phanerochaete sordida</name>
    <dbReference type="NCBI Taxonomy" id="48140"/>
    <lineage>
        <taxon>Eukaryota</taxon>
        <taxon>Fungi</taxon>
        <taxon>Dikarya</taxon>
        <taxon>Basidiomycota</taxon>
        <taxon>Agaricomycotina</taxon>
        <taxon>Agaricomycetes</taxon>
        <taxon>Polyporales</taxon>
        <taxon>Phanerochaetaceae</taxon>
        <taxon>Phanerochaete</taxon>
    </lineage>
</organism>
<keyword evidence="3" id="KW-1185">Reference proteome</keyword>
<dbReference type="Proteomes" id="UP000703269">
    <property type="component" value="Unassembled WGS sequence"/>
</dbReference>
<feature type="signal peptide" evidence="1">
    <location>
        <begin position="1"/>
        <end position="20"/>
    </location>
</feature>
<evidence type="ECO:0000256" key="1">
    <source>
        <dbReference type="SAM" id="SignalP"/>
    </source>
</evidence>
<reference evidence="2 3" key="1">
    <citation type="submission" date="2021-08" db="EMBL/GenBank/DDBJ databases">
        <title>Draft Genome Sequence of Phanerochaete sordida strain YK-624.</title>
        <authorList>
            <person name="Mori T."/>
            <person name="Dohra H."/>
            <person name="Suzuki T."/>
            <person name="Kawagishi H."/>
            <person name="Hirai H."/>
        </authorList>
    </citation>
    <scope>NUCLEOTIDE SEQUENCE [LARGE SCALE GENOMIC DNA]</scope>
    <source>
        <strain evidence="2 3">YK-624</strain>
    </source>
</reference>
<evidence type="ECO:0000313" key="2">
    <source>
        <dbReference type="EMBL" id="GJE89476.1"/>
    </source>
</evidence>
<comment type="caution">
    <text evidence="2">The sequence shown here is derived from an EMBL/GenBank/DDBJ whole genome shotgun (WGS) entry which is preliminary data.</text>
</comment>
<feature type="chain" id="PRO_5040211294" evidence="1">
    <location>
        <begin position="21"/>
        <end position="196"/>
    </location>
</feature>
<accession>A0A9P3G762</accession>